<dbReference type="EMBL" id="JBBCAQ010000007">
    <property type="protein sequence ID" value="KAK7602787.1"/>
    <property type="molecule type" value="Genomic_DNA"/>
</dbReference>
<evidence type="ECO:0000313" key="10">
    <source>
        <dbReference type="Proteomes" id="UP001367676"/>
    </source>
</evidence>
<reference evidence="9 10" key="1">
    <citation type="submission" date="2024-03" db="EMBL/GenBank/DDBJ databases">
        <title>Adaptation during the transition from Ophiocordyceps entomopathogen to insect associate is accompanied by gene loss and intensified selection.</title>
        <authorList>
            <person name="Ward C.M."/>
            <person name="Onetto C.A."/>
            <person name="Borneman A.R."/>
        </authorList>
    </citation>
    <scope>NUCLEOTIDE SEQUENCE [LARGE SCALE GENOMIC DNA]</scope>
    <source>
        <strain evidence="9">AWRI1</strain>
        <tissue evidence="9">Single Adult Female</tissue>
    </source>
</reference>
<organism evidence="9 10">
    <name type="scientific">Parthenolecanium corni</name>
    <dbReference type="NCBI Taxonomy" id="536013"/>
    <lineage>
        <taxon>Eukaryota</taxon>
        <taxon>Metazoa</taxon>
        <taxon>Ecdysozoa</taxon>
        <taxon>Arthropoda</taxon>
        <taxon>Hexapoda</taxon>
        <taxon>Insecta</taxon>
        <taxon>Pterygota</taxon>
        <taxon>Neoptera</taxon>
        <taxon>Paraneoptera</taxon>
        <taxon>Hemiptera</taxon>
        <taxon>Sternorrhyncha</taxon>
        <taxon>Coccoidea</taxon>
        <taxon>Coccidae</taxon>
        <taxon>Parthenolecanium</taxon>
    </lineage>
</organism>
<evidence type="ECO:0000313" key="9">
    <source>
        <dbReference type="EMBL" id="KAK7602787.1"/>
    </source>
</evidence>
<evidence type="ECO:0000256" key="5">
    <source>
        <dbReference type="ARBA" id="ARBA00023128"/>
    </source>
</evidence>
<dbReference type="SMART" id="SM01374">
    <property type="entry name" value="Ribosomal_L14"/>
    <property type="match status" value="1"/>
</dbReference>
<accession>A0AAN9TRZ9</accession>
<comment type="subcellular location">
    <subcellularLocation>
        <location evidence="1">Mitochondrion</location>
    </subcellularLocation>
</comment>
<dbReference type="FunFam" id="2.40.150.20:FF:000004">
    <property type="entry name" value="39S ribosomal protein L14, mitochondrial"/>
    <property type="match status" value="1"/>
</dbReference>
<keyword evidence="6" id="KW-0687">Ribonucleoprotein</keyword>
<evidence type="ECO:0000256" key="2">
    <source>
        <dbReference type="ARBA" id="ARBA00010745"/>
    </source>
</evidence>
<dbReference type="GO" id="GO:0005840">
    <property type="term" value="C:ribosome"/>
    <property type="evidence" value="ECO:0007669"/>
    <property type="project" value="UniProtKB-KW"/>
</dbReference>
<dbReference type="GO" id="GO:0006412">
    <property type="term" value="P:translation"/>
    <property type="evidence" value="ECO:0007669"/>
    <property type="project" value="InterPro"/>
</dbReference>
<keyword evidence="3" id="KW-0809">Transit peptide</keyword>
<dbReference type="PANTHER" id="PTHR21037">
    <property type="entry name" value="39S RIBOSOMAL PROTEIN L14, MITOCHONDRIAL"/>
    <property type="match status" value="1"/>
</dbReference>
<protein>
    <recommendedName>
        <fullName evidence="7">Large ribosomal subunit protein uL14m</fullName>
    </recommendedName>
    <alternativeName>
        <fullName evidence="8">39S ribosomal protein L14, mitochondrial</fullName>
    </alternativeName>
</protein>
<gene>
    <name evidence="9" type="ORF">V9T40_006761</name>
</gene>
<dbReference type="GO" id="GO:1990904">
    <property type="term" value="C:ribonucleoprotein complex"/>
    <property type="evidence" value="ECO:0007669"/>
    <property type="project" value="UniProtKB-KW"/>
</dbReference>
<comment type="similarity">
    <text evidence="2">Belongs to the universal ribosomal protein uL14 family.</text>
</comment>
<dbReference type="PANTHER" id="PTHR21037:SF3">
    <property type="entry name" value="LARGE RIBOSOMAL SUBUNIT PROTEIN UL14M"/>
    <property type="match status" value="1"/>
</dbReference>
<keyword evidence="4" id="KW-0689">Ribosomal protein</keyword>
<dbReference type="AlphaFoldDB" id="A0AAN9TRZ9"/>
<keyword evidence="5" id="KW-0496">Mitochondrion</keyword>
<sequence>MFNIIARSFHSTNCLHEIRNLTRLRVVDNSPIGKQAMAEGKPPKVINVYNRPNVGTIGDVVLMAIKGEKKKGIIVGCVKTQKANIPRFDTNNVVLIEHNGSPIGTRIHVPIPHILRTKLKEKTFAKGADYTKLLAIATKFV</sequence>
<dbReference type="InterPro" id="IPR000218">
    <property type="entry name" value="Ribosomal_uL14"/>
</dbReference>
<dbReference type="GO" id="GO:0003735">
    <property type="term" value="F:structural constituent of ribosome"/>
    <property type="evidence" value="ECO:0007669"/>
    <property type="project" value="InterPro"/>
</dbReference>
<dbReference type="Proteomes" id="UP001367676">
    <property type="component" value="Unassembled WGS sequence"/>
</dbReference>
<evidence type="ECO:0000256" key="1">
    <source>
        <dbReference type="ARBA" id="ARBA00004173"/>
    </source>
</evidence>
<evidence type="ECO:0000256" key="8">
    <source>
        <dbReference type="ARBA" id="ARBA00042938"/>
    </source>
</evidence>
<dbReference type="CDD" id="cd00337">
    <property type="entry name" value="Ribosomal_uL14"/>
    <property type="match status" value="1"/>
</dbReference>
<dbReference type="Pfam" id="PF00238">
    <property type="entry name" value="Ribosomal_L14"/>
    <property type="match status" value="1"/>
</dbReference>
<dbReference type="InterPro" id="IPR036853">
    <property type="entry name" value="Ribosomal_uL14_sf"/>
</dbReference>
<name>A0AAN9TRZ9_9HEMI</name>
<dbReference type="HAMAP" id="MF_01367">
    <property type="entry name" value="Ribosomal_uL14"/>
    <property type="match status" value="1"/>
</dbReference>
<evidence type="ECO:0000256" key="3">
    <source>
        <dbReference type="ARBA" id="ARBA00022946"/>
    </source>
</evidence>
<keyword evidence="10" id="KW-1185">Reference proteome</keyword>
<evidence type="ECO:0000256" key="6">
    <source>
        <dbReference type="ARBA" id="ARBA00023274"/>
    </source>
</evidence>
<proteinExistence type="inferred from homology"/>
<dbReference type="Gene3D" id="2.40.150.20">
    <property type="entry name" value="Ribosomal protein L14"/>
    <property type="match status" value="1"/>
</dbReference>
<dbReference type="GO" id="GO:0005743">
    <property type="term" value="C:mitochondrial inner membrane"/>
    <property type="evidence" value="ECO:0007669"/>
    <property type="project" value="UniProtKB-ARBA"/>
</dbReference>
<comment type="caution">
    <text evidence="9">The sequence shown here is derived from an EMBL/GenBank/DDBJ whole genome shotgun (WGS) entry which is preliminary data.</text>
</comment>
<evidence type="ECO:0000256" key="7">
    <source>
        <dbReference type="ARBA" id="ARBA00040118"/>
    </source>
</evidence>
<evidence type="ECO:0000256" key="4">
    <source>
        <dbReference type="ARBA" id="ARBA00022980"/>
    </source>
</evidence>
<dbReference type="SUPFAM" id="SSF50193">
    <property type="entry name" value="Ribosomal protein L14"/>
    <property type="match status" value="1"/>
</dbReference>